<sequence length="96" mass="10820">MMNASAFLTDPLPAVVIGDDVWQQMVCYSPDLGCETERLQRLIYHAAKALTEARKCDNTVTFGYFCLPPDGSPDTPLWRNLQVTRGEDRIMVSLVR</sequence>
<dbReference type="AlphaFoldDB" id="A0A7D8EPV1"/>
<name>A0A7D8EPV1_SALER</name>
<evidence type="ECO:0000313" key="2">
    <source>
        <dbReference type="Proteomes" id="UP000254463"/>
    </source>
</evidence>
<protein>
    <submittedName>
        <fullName evidence="1">Uncharacterized protein</fullName>
    </submittedName>
</protein>
<dbReference type="Proteomes" id="UP000254463">
    <property type="component" value="Unassembled WGS sequence"/>
</dbReference>
<accession>A0A7D8EPV1</accession>
<organism evidence="1 2">
    <name type="scientific">Salmonella enterica</name>
    <name type="common">Salmonella choleraesuis</name>
    <dbReference type="NCBI Taxonomy" id="28901"/>
    <lineage>
        <taxon>Bacteria</taxon>
        <taxon>Pseudomonadati</taxon>
        <taxon>Pseudomonadota</taxon>
        <taxon>Gammaproteobacteria</taxon>
        <taxon>Enterobacterales</taxon>
        <taxon>Enterobacteriaceae</taxon>
        <taxon>Salmonella</taxon>
    </lineage>
</organism>
<proteinExistence type="predicted"/>
<reference evidence="1 2" key="1">
    <citation type="submission" date="2018-06" db="EMBL/GenBank/DDBJ databases">
        <authorList>
            <consortium name="Pathogen Informatics"/>
            <person name="Doyle S."/>
        </authorList>
    </citation>
    <scope>NUCLEOTIDE SEQUENCE [LARGE SCALE GENOMIC DNA]</scope>
    <source>
        <strain evidence="1 2">NCTC6385</strain>
    </source>
</reference>
<gene>
    <name evidence="1" type="ORF">NCTC6385_00931</name>
</gene>
<evidence type="ECO:0000313" key="1">
    <source>
        <dbReference type="EMBL" id="SUF94066.1"/>
    </source>
</evidence>
<dbReference type="EMBL" id="UGWV01000002">
    <property type="protein sequence ID" value="SUF94066.1"/>
    <property type="molecule type" value="Genomic_DNA"/>
</dbReference>